<evidence type="ECO:0000256" key="7">
    <source>
        <dbReference type="ARBA" id="ARBA00022777"/>
    </source>
</evidence>
<dbReference type="GO" id="GO:0003848">
    <property type="term" value="F:2-amino-4-hydroxy-6-hydroxymethyldihydropteridine diphosphokinase activity"/>
    <property type="evidence" value="ECO:0007669"/>
    <property type="project" value="UniProtKB-EC"/>
</dbReference>
<organism evidence="14 15">
    <name type="scientific">Prevotella koreensis</name>
    <dbReference type="NCBI Taxonomy" id="2490854"/>
    <lineage>
        <taxon>Bacteria</taxon>
        <taxon>Pseudomonadati</taxon>
        <taxon>Bacteroidota</taxon>
        <taxon>Bacteroidia</taxon>
        <taxon>Bacteroidales</taxon>
        <taxon>Prevotellaceae</taxon>
        <taxon>Prevotella</taxon>
    </lineage>
</organism>
<dbReference type="PANTHER" id="PTHR43071">
    <property type="entry name" value="2-AMINO-4-HYDROXY-6-HYDROXYMETHYLDIHYDROPTERIDINE PYROPHOSPHOKINASE"/>
    <property type="match status" value="1"/>
</dbReference>
<evidence type="ECO:0000256" key="3">
    <source>
        <dbReference type="ARBA" id="ARBA00013253"/>
    </source>
</evidence>
<evidence type="ECO:0000256" key="9">
    <source>
        <dbReference type="ARBA" id="ARBA00022909"/>
    </source>
</evidence>
<dbReference type="RefSeq" id="WP_126679083.1">
    <property type="nucleotide sequence ID" value="NZ_RYYU01000001.1"/>
</dbReference>
<dbReference type="GO" id="GO:0046654">
    <property type="term" value="P:tetrahydrofolate biosynthetic process"/>
    <property type="evidence" value="ECO:0007669"/>
    <property type="project" value="UniProtKB-UniPathway"/>
</dbReference>
<dbReference type="AlphaFoldDB" id="A0A3S0PD87"/>
<dbReference type="UniPathway" id="UPA00077">
    <property type="reaction ID" value="UER00155"/>
</dbReference>
<gene>
    <name evidence="14" type="primary">folK</name>
    <name evidence="14" type="ORF">EHV08_09670</name>
</gene>
<comment type="similarity">
    <text evidence="2">Belongs to the HPPK family.</text>
</comment>
<dbReference type="GO" id="GO:0046656">
    <property type="term" value="P:folic acid biosynthetic process"/>
    <property type="evidence" value="ECO:0007669"/>
    <property type="project" value="UniProtKB-KW"/>
</dbReference>
<evidence type="ECO:0000259" key="13">
    <source>
        <dbReference type="Pfam" id="PF01288"/>
    </source>
</evidence>
<reference evidence="14 15" key="1">
    <citation type="submission" date="2018-12" db="EMBL/GenBank/DDBJ databases">
        <title>Genome sequencing of Prevotella sp. KCOM 3155 (= JS262).</title>
        <authorList>
            <person name="Kook J.-K."/>
            <person name="Park S.-N."/>
            <person name="Lim Y.K."/>
        </authorList>
    </citation>
    <scope>NUCLEOTIDE SEQUENCE [LARGE SCALE GENOMIC DNA]</scope>
    <source>
        <strain evidence="14 15">KCOM 3155</strain>
    </source>
</reference>
<sequence>MHTVYLSLGSNLGNREENLRKAIVEIGKLVGEVVRQSTFYVTEPWGFESENLFANAAVCCMTEYSPREVLMLTQGIERKMGRSKKSVDGHYSDRVIDIDILYYDDITVNDADLKIPHPHIHEREFVMKPLKEIFKGEDRKTQRF</sequence>
<dbReference type="InterPro" id="IPR000550">
    <property type="entry name" value="Hppk"/>
</dbReference>
<dbReference type="GO" id="GO:0005524">
    <property type="term" value="F:ATP binding"/>
    <property type="evidence" value="ECO:0007669"/>
    <property type="project" value="UniProtKB-KW"/>
</dbReference>
<keyword evidence="7 14" id="KW-0418">Kinase</keyword>
<evidence type="ECO:0000256" key="12">
    <source>
        <dbReference type="ARBA" id="ARBA00033413"/>
    </source>
</evidence>
<name>A0A3S0PD87_9BACT</name>
<evidence type="ECO:0000313" key="15">
    <source>
        <dbReference type="Proteomes" id="UP000278983"/>
    </source>
</evidence>
<keyword evidence="6" id="KW-0547">Nucleotide-binding</keyword>
<comment type="function">
    <text evidence="10">Catalyzes the transfer of pyrophosphate from adenosine triphosphate (ATP) to 6-hydroxymethyl-7,8-dihydropterin, an enzymatic step in folate biosynthesis pathway.</text>
</comment>
<dbReference type="EMBL" id="RYYU01000001">
    <property type="protein sequence ID" value="RUL59988.1"/>
    <property type="molecule type" value="Genomic_DNA"/>
</dbReference>
<dbReference type="NCBIfam" id="TIGR01498">
    <property type="entry name" value="folK"/>
    <property type="match status" value="1"/>
</dbReference>
<feature type="domain" description="7,8-dihydro-6-hydroxymethylpterin-pyrophosphokinase" evidence="13">
    <location>
        <begin position="5"/>
        <end position="133"/>
    </location>
</feature>
<comment type="caution">
    <text evidence="14">The sequence shown here is derived from an EMBL/GenBank/DDBJ whole genome shotgun (WGS) entry which is preliminary data.</text>
</comment>
<comment type="pathway">
    <text evidence="1">Cofactor biosynthesis; tetrahydrofolate biosynthesis; 2-amino-4-hydroxy-6-hydroxymethyl-7,8-dihydropteridine diphosphate from 7,8-dihydroneopterin triphosphate: step 4/4.</text>
</comment>
<evidence type="ECO:0000256" key="8">
    <source>
        <dbReference type="ARBA" id="ARBA00022840"/>
    </source>
</evidence>
<dbReference type="OrthoDB" id="9808041at2"/>
<dbReference type="InterPro" id="IPR035907">
    <property type="entry name" value="Hppk_sf"/>
</dbReference>
<keyword evidence="5 14" id="KW-0808">Transferase</keyword>
<dbReference type="Pfam" id="PF01288">
    <property type="entry name" value="HPPK"/>
    <property type="match status" value="1"/>
</dbReference>
<dbReference type="Proteomes" id="UP000278983">
    <property type="component" value="Unassembled WGS sequence"/>
</dbReference>
<accession>A0A3S0PD87</accession>
<evidence type="ECO:0000256" key="2">
    <source>
        <dbReference type="ARBA" id="ARBA00005810"/>
    </source>
</evidence>
<dbReference type="CDD" id="cd00483">
    <property type="entry name" value="HPPK"/>
    <property type="match status" value="1"/>
</dbReference>
<dbReference type="GO" id="GO:0016301">
    <property type="term" value="F:kinase activity"/>
    <property type="evidence" value="ECO:0007669"/>
    <property type="project" value="UniProtKB-KW"/>
</dbReference>
<evidence type="ECO:0000313" key="14">
    <source>
        <dbReference type="EMBL" id="RUL59988.1"/>
    </source>
</evidence>
<keyword evidence="15" id="KW-1185">Reference proteome</keyword>
<evidence type="ECO:0000256" key="10">
    <source>
        <dbReference type="ARBA" id="ARBA00029409"/>
    </source>
</evidence>
<evidence type="ECO:0000256" key="4">
    <source>
        <dbReference type="ARBA" id="ARBA00016218"/>
    </source>
</evidence>
<keyword evidence="8" id="KW-0067">ATP-binding</keyword>
<dbReference type="EC" id="2.7.6.3" evidence="3"/>
<evidence type="ECO:0000256" key="11">
    <source>
        <dbReference type="ARBA" id="ARBA00029766"/>
    </source>
</evidence>
<evidence type="ECO:0000256" key="5">
    <source>
        <dbReference type="ARBA" id="ARBA00022679"/>
    </source>
</evidence>
<dbReference type="Gene3D" id="3.30.70.560">
    <property type="entry name" value="7,8-Dihydro-6-hydroxymethylpterin-pyrophosphokinase HPPK"/>
    <property type="match status" value="1"/>
</dbReference>
<dbReference type="SUPFAM" id="SSF55083">
    <property type="entry name" value="6-hydroxymethyl-7,8-dihydropterin pyrophosphokinase, HPPK"/>
    <property type="match status" value="1"/>
</dbReference>
<evidence type="ECO:0000256" key="1">
    <source>
        <dbReference type="ARBA" id="ARBA00005051"/>
    </source>
</evidence>
<protein>
    <recommendedName>
        <fullName evidence="4">2-amino-4-hydroxy-6-hydroxymethyldihydropteridine pyrophosphokinase</fullName>
        <ecNumber evidence="3">2.7.6.3</ecNumber>
    </recommendedName>
    <alternativeName>
        <fullName evidence="11">6-hydroxymethyl-7,8-dihydropterin pyrophosphokinase</fullName>
    </alternativeName>
    <alternativeName>
        <fullName evidence="12">7,8-dihydro-6-hydroxymethylpterin-pyrophosphokinase</fullName>
    </alternativeName>
</protein>
<dbReference type="PANTHER" id="PTHR43071:SF1">
    <property type="entry name" value="2-AMINO-4-HYDROXY-6-HYDROXYMETHYLDIHYDROPTERIDINE PYROPHOSPHOKINASE"/>
    <property type="match status" value="1"/>
</dbReference>
<evidence type="ECO:0000256" key="6">
    <source>
        <dbReference type="ARBA" id="ARBA00022741"/>
    </source>
</evidence>
<keyword evidence="9" id="KW-0289">Folate biosynthesis</keyword>
<proteinExistence type="inferred from homology"/>